<sequence length="333" mass="35213">MEYLDARYRGLSPGQTFVANAEMRGRAPTVQPAGRRPPVSHHFEIGSMVPEAMGFLPSLPEVDFGRGWQGHGRLELPLADVVPQAQALNFRGQQRPGTRPAFGNPFEVSPSQRSVASSTYATQAPESQRTYLSVSTQRASRETTPRSDPGRASPAQAQFGGTPPPSQRPRGSYSTTSRDVGAAVGQPPGLRSHYDNQALPQPTSDGFKSAVGGVVPGYGGHVPNAPTHCGTSHVGGVTAAHFEQRGHGERVTRMAQQSPSEVAGSIATHVAASSIPGYKGHLPGRDVGAFGSSDWRGVPMYGASTSPISSNEHYAKHRPFYAGSPTRMPDLGA</sequence>
<gene>
    <name evidence="2" type="ORF">Ctob_007347</name>
</gene>
<dbReference type="EMBL" id="JWZX01003093">
    <property type="protein sequence ID" value="KOO24436.1"/>
    <property type="molecule type" value="Genomic_DNA"/>
</dbReference>
<keyword evidence="3" id="KW-1185">Reference proteome</keyword>
<organism evidence="2 3">
    <name type="scientific">Chrysochromulina tobinii</name>
    <dbReference type="NCBI Taxonomy" id="1460289"/>
    <lineage>
        <taxon>Eukaryota</taxon>
        <taxon>Haptista</taxon>
        <taxon>Haptophyta</taxon>
        <taxon>Prymnesiophyceae</taxon>
        <taxon>Prymnesiales</taxon>
        <taxon>Chrysochromulinaceae</taxon>
        <taxon>Chrysochromulina</taxon>
    </lineage>
</organism>
<proteinExistence type="predicted"/>
<evidence type="ECO:0000313" key="3">
    <source>
        <dbReference type="Proteomes" id="UP000037460"/>
    </source>
</evidence>
<name>A0A0M0JCW8_9EUKA</name>
<dbReference type="Proteomes" id="UP000037460">
    <property type="component" value="Unassembled WGS sequence"/>
</dbReference>
<comment type="caution">
    <text evidence="2">The sequence shown here is derived from an EMBL/GenBank/DDBJ whole genome shotgun (WGS) entry which is preliminary data.</text>
</comment>
<evidence type="ECO:0000313" key="2">
    <source>
        <dbReference type="EMBL" id="KOO24436.1"/>
    </source>
</evidence>
<feature type="compositionally biased region" description="Basic and acidic residues" evidence="1">
    <location>
        <begin position="139"/>
        <end position="149"/>
    </location>
</feature>
<dbReference type="AlphaFoldDB" id="A0A0M0JCW8"/>
<reference evidence="3" key="1">
    <citation type="journal article" date="2015" name="PLoS Genet.">
        <title>Genome Sequence and Transcriptome Analyses of Chrysochromulina tobin: Metabolic Tools for Enhanced Algal Fitness in the Prominent Order Prymnesiales (Haptophyceae).</title>
        <authorList>
            <person name="Hovde B.T."/>
            <person name="Deodato C.R."/>
            <person name="Hunsperger H.M."/>
            <person name="Ryken S.A."/>
            <person name="Yost W."/>
            <person name="Jha R.K."/>
            <person name="Patterson J."/>
            <person name="Monnat R.J. Jr."/>
            <person name="Barlow S.B."/>
            <person name="Starkenburg S.R."/>
            <person name="Cattolico R.A."/>
        </authorList>
    </citation>
    <scope>NUCLEOTIDE SEQUENCE</scope>
    <source>
        <strain evidence="3">CCMP291</strain>
    </source>
</reference>
<protein>
    <submittedName>
        <fullName evidence="2">Uncharacterized protein</fullName>
    </submittedName>
</protein>
<evidence type="ECO:0000256" key="1">
    <source>
        <dbReference type="SAM" id="MobiDB-lite"/>
    </source>
</evidence>
<feature type="compositionally biased region" description="Polar residues" evidence="1">
    <location>
        <begin position="109"/>
        <end position="138"/>
    </location>
</feature>
<feature type="region of interest" description="Disordered" evidence="1">
    <location>
        <begin position="91"/>
        <end position="212"/>
    </location>
</feature>
<accession>A0A0M0JCW8</accession>